<gene>
    <name evidence="1" type="ORF">FPE_LOCUS26690</name>
</gene>
<protein>
    <submittedName>
        <fullName evidence="1">Uncharacterized protein</fullName>
    </submittedName>
</protein>
<dbReference type="Proteomes" id="UP000834106">
    <property type="component" value="Chromosome 16"/>
</dbReference>
<evidence type="ECO:0000313" key="1">
    <source>
        <dbReference type="EMBL" id="CAI9779260.1"/>
    </source>
</evidence>
<accession>A0AAD2E985</accession>
<sequence length="139" mass="15288">MRQKSQTAAGFTPNTPFTPEVLSYPLPDRFNYPRVKEYDGTTDPINHLNIYTDIMNLQVAPDAVMCKAFPQMRQGPNETLLNFMTMFNKAKLQIPDLHITVTVSALTHAIRMPEFLVLAITIMSKVGGLGAAGDSCGVG</sequence>
<proteinExistence type="predicted"/>
<name>A0AAD2E985_9LAMI</name>
<dbReference type="EMBL" id="OU503051">
    <property type="protein sequence ID" value="CAI9779260.1"/>
    <property type="molecule type" value="Genomic_DNA"/>
</dbReference>
<reference evidence="1" key="1">
    <citation type="submission" date="2023-05" db="EMBL/GenBank/DDBJ databases">
        <authorList>
            <person name="Huff M."/>
        </authorList>
    </citation>
    <scope>NUCLEOTIDE SEQUENCE</scope>
</reference>
<evidence type="ECO:0000313" key="2">
    <source>
        <dbReference type="Proteomes" id="UP000834106"/>
    </source>
</evidence>
<dbReference type="AlphaFoldDB" id="A0AAD2E985"/>
<keyword evidence="2" id="KW-1185">Reference proteome</keyword>
<organism evidence="1 2">
    <name type="scientific">Fraxinus pennsylvanica</name>
    <dbReference type="NCBI Taxonomy" id="56036"/>
    <lineage>
        <taxon>Eukaryota</taxon>
        <taxon>Viridiplantae</taxon>
        <taxon>Streptophyta</taxon>
        <taxon>Embryophyta</taxon>
        <taxon>Tracheophyta</taxon>
        <taxon>Spermatophyta</taxon>
        <taxon>Magnoliopsida</taxon>
        <taxon>eudicotyledons</taxon>
        <taxon>Gunneridae</taxon>
        <taxon>Pentapetalae</taxon>
        <taxon>asterids</taxon>
        <taxon>lamiids</taxon>
        <taxon>Lamiales</taxon>
        <taxon>Oleaceae</taxon>
        <taxon>Oleeae</taxon>
        <taxon>Fraxinus</taxon>
    </lineage>
</organism>